<name>A0A1H9TBT2_9CORY</name>
<feature type="transmembrane region" description="Helical" evidence="1">
    <location>
        <begin position="130"/>
        <end position="151"/>
    </location>
</feature>
<evidence type="ECO:0000313" key="2">
    <source>
        <dbReference type="EMBL" id="SER94621.1"/>
    </source>
</evidence>
<keyword evidence="1" id="KW-0472">Membrane</keyword>
<accession>A0A1H9TBT2</accession>
<evidence type="ECO:0000256" key="1">
    <source>
        <dbReference type="SAM" id="Phobius"/>
    </source>
</evidence>
<keyword evidence="1" id="KW-0812">Transmembrane</keyword>
<reference evidence="3" key="1">
    <citation type="submission" date="2016-10" db="EMBL/GenBank/DDBJ databases">
        <authorList>
            <person name="Varghese N."/>
            <person name="Submissions S."/>
        </authorList>
    </citation>
    <scope>NUCLEOTIDE SEQUENCE [LARGE SCALE GENOMIC DNA]</scope>
    <source>
        <strain evidence="3">DSM 20524</strain>
    </source>
</reference>
<protein>
    <submittedName>
        <fullName evidence="2">Uncharacterized protein</fullName>
    </submittedName>
</protein>
<dbReference type="Proteomes" id="UP000198929">
    <property type="component" value="Unassembled WGS sequence"/>
</dbReference>
<keyword evidence="3" id="KW-1185">Reference proteome</keyword>
<feature type="transmembrane region" description="Helical" evidence="1">
    <location>
        <begin position="18"/>
        <end position="35"/>
    </location>
</feature>
<feature type="transmembrane region" description="Helical" evidence="1">
    <location>
        <begin position="47"/>
        <end position="69"/>
    </location>
</feature>
<keyword evidence="1" id="KW-1133">Transmembrane helix</keyword>
<evidence type="ECO:0000313" key="3">
    <source>
        <dbReference type="Proteomes" id="UP000198929"/>
    </source>
</evidence>
<dbReference type="AlphaFoldDB" id="A0A1H9TBT2"/>
<feature type="transmembrane region" description="Helical" evidence="1">
    <location>
        <begin position="158"/>
        <end position="178"/>
    </location>
</feature>
<sequence length="226" mass="24262">MIRAYVVRIFSVQTVQRALLAAVLWVVAAFALQFLRFQVNDSGVTSLSVTAGASLASFSSVIVAFALCQMEISSREIKLVALLSGSNLRAGLLTCLHMLLAGVAVVSFLTAVFILLQLTINTPPAETVNAALYMLLSSLVLFLIACALTWLTDNLLTAAAIFLLAPLLAFPAISRVYPPARFYFSFDPLRQLISGENQLLSAGTVLSWVVLAAGVSVWRAVALVRK</sequence>
<gene>
    <name evidence="2" type="ORF">SAMN05661109_01403</name>
</gene>
<feature type="transmembrane region" description="Helical" evidence="1">
    <location>
        <begin position="90"/>
        <end position="118"/>
    </location>
</feature>
<feature type="transmembrane region" description="Helical" evidence="1">
    <location>
        <begin position="198"/>
        <end position="221"/>
    </location>
</feature>
<proteinExistence type="predicted"/>
<organism evidence="2 3">
    <name type="scientific">Corynebacterium cystitidis DSM 20524</name>
    <dbReference type="NCBI Taxonomy" id="1121357"/>
    <lineage>
        <taxon>Bacteria</taxon>
        <taxon>Bacillati</taxon>
        <taxon>Actinomycetota</taxon>
        <taxon>Actinomycetes</taxon>
        <taxon>Mycobacteriales</taxon>
        <taxon>Corynebacteriaceae</taxon>
        <taxon>Corynebacterium</taxon>
    </lineage>
</organism>
<dbReference type="STRING" id="1121357.SAMN05661109_01403"/>
<dbReference type="EMBL" id="FOGQ01000005">
    <property type="protein sequence ID" value="SER94621.1"/>
    <property type="molecule type" value="Genomic_DNA"/>
</dbReference>